<protein>
    <submittedName>
        <fullName evidence="1">ParB protein</fullName>
    </submittedName>
</protein>
<name>A0A8S5TP71_9CAUD</name>
<dbReference type="EMBL" id="BK032870">
    <property type="protein sequence ID" value="DAF64934.1"/>
    <property type="molecule type" value="Genomic_DNA"/>
</dbReference>
<organism evidence="1">
    <name type="scientific">Siphoviridae sp. ctPrm3</name>
    <dbReference type="NCBI Taxonomy" id="2827864"/>
    <lineage>
        <taxon>Viruses</taxon>
        <taxon>Duplodnaviria</taxon>
        <taxon>Heunggongvirae</taxon>
        <taxon>Uroviricota</taxon>
        <taxon>Caudoviricetes</taxon>
    </lineage>
</organism>
<dbReference type="SUPFAM" id="SSF110849">
    <property type="entry name" value="ParB/Sulfiredoxin"/>
    <property type="match status" value="1"/>
</dbReference>
<proteinExistence type="predicted"/>
<dbReference type="Gene3D" id="3.90.1530.10">
    <property type="entry name" value="Conserved hypothetical protein from pyrococcus furiosus pfu- 392566-001, ParB domain"/>
    <property type="match status" value="1"/>
</dbReference>
<dbReference type="Pfam" id="PF14386">
    <property type="entry name" value="DUF4417"/>
    <property type="match status" value="1"/>
</dbReference>
<sequence>MYVKIHDIVPYERNARHNASAVPVVADSIKEFGLRGTIGLESRERPVIVWGHTRVEACRSLGWDEIPDSKIEYCDDLTDEQIKAFRIADNKTGEVATWNKSMLREEVRSLKDFDMSRFGLDFKSKRLDYGHERLRTDDAYNLRLVSRSDCGRDGMPRMKRCMAKPADMIGFNYAKSTPEADKAGRCCHFFIDDYQFERVWARPAAYLECLRGFDCVLTPDFSLYLDMPDAMQRWNRYRSQALGHWWQEQGLRVVPTLSWAQRRSFRFAFDGVPRRSTVAVSTVGVKGDENALAVWREGMAEAMSRLEPARVLLYGGDIGFDFGGCEVVEYKGGGFRGR</sequence>
<accession>A0A8S5TP71</accession>
<evidence type="ECO:0000313" key="1">
    <source>
        <dbReference type="EMBL" id="DAF64934.1"/>
    </source>
</evidence>
<reference evidence="1" key="1">
    <citation type="journal article" date="2021" name="Proc. Natl. Acad. Sci. U.S.A.">
        <title>A Catalog of Tens of Thousands of Viruses from Human Metagenomes Reveals Hidden Associations with Chronic Diseases.</title>
        <authorList>
            <person name="Tisza M.J."/>
            <person name="Buck C.B."/>
        </authorList>
    </citation>
    <scope>NUCLEOTIDE SEQUENCE</scope>
    <source>
        <strain evidence="1">CtPrm3</strain>
    </source>
</reference>
<dbReference type="InterPro" id="IPR036086">
    <property type="entry name" value="ParB/Sulfiredoxin_sf"/>
</dbReference>
<dbReference type="InterPro" id="IPR025530">
    <property type="entry name" value="DUF4417"/>
</dbReference>